<dbReference type="SUPFAM" id="SSF54506">
    <property type="entry name" value="Diaminopimelate epimerase-like"/>
    <property type="match status" value="1"/>
</dbReference>
<accession>A0A1I7WM97</accession>
<protein>
    <submittedName>
        <fullName evidence="5">Isomerase</fullName>
    </submittedName>
</protein>
<dbReference type="WBParaSite" id="Hba_06278">
    <property type="protein sequence ID" value="Hba_06278"/>
    <property type="gene ID" value="Hba_06278"/>
</dbReference>
<dbReference type="Proteomes" id="UP000095283">
    <property type="component" value="Unplaced"/>
</dbReference>
<proteinExistence type="inferred from homology"/>
<keyword evidence="3" id="KW-0732">Signal</keyword>
<reference evidence="5" key="1">
    <citation type="submission" date="2016-11" db="UniProtKB">
        <authorList>
            <consortium name="WormBaseParasite"/>
        </authorList>
    </citation>
    <scope>IDENTIFICATION</scope>
</reference>
<feature type="signal peptide" evidence="3">
    <location>
        <begin position="1"/>
        <end position="21"/>
    </location>
</feature>
<feature type="chain" id="PRO_5009310697" evidence="3">
    <location>
        <begin position="22"/>
        <end position="78"/>
    </location>
</feature>
<comment type="similarity">
    <text evidence="1">Belongs to the PhzF family.</text>
</comment>
<dbReference type="GO" id="GO:0005737">
    <property type="term" value="C:cytoplasm"/>
    <property type="evidence" value="ECO:0007669"/>
    <property type="project" value="TreeGrafter"/>
</dbReference>
<evidence type="ECO:0000256" key="3">
    <source>
        <dbReference type="SAM" id="SignalP"/>
    </source>
</evidence>
<dbReference type="InterPro" id="IPR003719">
    <property type="entry name" value="Phenazine_PhzF-like"/>
</dbReference>
<dbReference type="GO" id="GO:0016853">
    <property type="term" value="F:isomerase activity"/>
    <property type="evidence" value="ECO:0007669"/>
    <property type="project" value="UniProtKB-KW"/>
</dbReference>
<organism evidence="4 5">
    <name type="scientific">Heterorhabditis bacteriophora</name>
    <name type="common">Entomopathogenic nematode worm</name>
    <dbReference type="NCBI Taxonomy" id="37862"/>
    <lineage>
        <taxon>Eukaryota</taxon>
        <taxon>Metazoa</taxon>
        <taxon>Ecdysozoa</taxon>
        <taxon>Nematoda</taxon>
        <taxon>Chromadorea</taxon>
        <taxon>Rhabditida</taxon>
        <taxon>Rhabditina</taxon>
        <taxon>Rhabditomorpha</taxon>
        <taxon>Strongyloidea</taxon>
        <taxon>Heterorhabditidae</taxon>
        <taxon>Heterorhabditis</taxon>
    </lineage>
</organism>
<evidence type="ECO:0000256" key="1">
    <source>
        <dbReference type="ARBA" id="ARBA00008270"/>
    </source>
</evidence>
<dbReference type="Gene3D" id="3.10.310.10">
    <property type="entry name" value="Diaminopimelate Epimerase, Chain A, domain 1"/>
    <property type="match status" value="1"/>
</dbReference>
<keyword evidence="2" id="KW-0413">Isomerase</keyword>
<evidence type="ECO:0000313" key="5">
    <source>
        <dbReference type="WBParaSite" id="Hba_06278"/>
    </source>
</evidence>
<evidence type="ECO:0000256" key="2">
    <source>
        <dbReference type="ARBA" id="ARBA00023235"/>
    </source>
</evidence>
<dbReference type="AlphaFoldDB" id="A0A1I7WM97"/>
<evidence type="ECO:0000313" key="4">
    <source>
        <dbReference type="Proteomes" id="UP000095283"/>
    </source>
</evidence>
<keyword evidence="4" id="KW-1185">Reference proteome</keyword>
<dbReference type="PANTHER" id="PTHR13774">
    <property type="entry name" value="PHENAZINE BIOSYNTHESIS PROTEIN"/>
    <property type="match status" value="1"/>
</dbReference>
<sequence>MAHSLILFSHMSFFPAFIVDAFTKEPYAGNQAAVCLIPKELKKEDYQKIAAEFNLSETAFPIPIDGDFKTGMYLKNLI</sequence>
<dbReference type="Pfam" id="PF02567">
    <property type="entry name" value="PhzC-PhzF"/>
    <property type="match status" value="1"/>
</dbReference>
<dbReference type="PANTHER" id="PTHR13774:SF17">
    <property type="entry name" value="PHENAZINE BIOSYNTHESIS-LIKE DOMAIN-CONTAINING PROTEIN"/>
    <property type="match status" value="1"/>
</dbReference>
<name>A0A1I7WM97_HETBA</name>